<comment type="caution">
    <text evidence="1">The sequence shown here is derived from an EMBL/GenBank/DDBJ whole genome shotgun (WGS) entry which is preliminary data.</text>
</comment>
<evidence type="ECO:0008006" key="3">
    <source>
        <dbReference type="Google" id="ProtNLM"/>
    </source>
</evidence>
<gene>
    <name evidence="1" type="ORF">UT30_C0019G0003</name>
</gene>
<evidence type="ECO:0000313" key="1">
    <source>
        <dbReference type="EMBL" id="KKR03767.1"/>
    </source>
</evidence>
<protein>
    <recommendedName>
        <fullName evidence="3">Phosphotyrosine protein phosphatase I domain-containing protein</fullName>
    </recommendedName>
</protein>
<sequence>MKILVVCKYGKNRSVYLKNYLETQGYEAQAIGVNAPDLIEQVNESDIVISVHPDILSELKGSVDLSDKKVISLHTEDRPQMVLTDKTPLDGSQWLVFQNTYVYSALIDQIQKYLPLE</sequence>
<name>A0A0G0QQ56_9BACT</name>
<dbReference type="AlphaFoldDB" id="A0A0G0QQ56"/>
<dbReference type="EMBL" id="LBWG01000019">
    <property type="protein sequence ID" value="KKR03767.1"/>
    <property type="molecule type" value="Genomic_DNA"/>
</dbReference>
<evidence type="ECO:0000313" key="2">
    <source>
        <dbReference type="Proteomes" id="UP000033935"/>
    </source>
</evidence>
<reference evidence="1 2" key="1">
    <citation type="journal article" date="2015" name="Nature">
        <title>rRNA introns, odd ribosomes, and small enigmatic genomes across a large radiation of phyla.</title>
        <authorList>
            <person name="Brown C.T."/>
            <person name="Hug L.A."/>
            <person name="Thomas B.C."/>
            <person name="Sharon I."/>
            <person name="Castelle C.J."/>
            <person name="Singh A."/>
            <person name="Wilkins M.J."/>
            <person name="Williams K.H."/>
            <person name="Banfield J.F."/>
        </authorList>
    </citation>
    <scope>NUCLEOTIDE SEQUENCE [LARGE SCALE GENOMIC DNA]</scope>
</reference>
<accession>A0A0G0QQ56</accession>
<dbReference type="Proteomes" id="UP000033935">
    <property type="component" value="Unassembled WGS sequence"/>
</dbReference>
<proteinExistence type="predicted"/>
<organism evidence="1 2">
    <name type="scientific">Candidatus Uhrbacteria bacterium GW2011_GWF2_39_13</name>
    <dbReference type="NCBI Taxonomy" id="1618995"/>
    <lineage>
        <taxon>Bacteria</taxon>
        <taxon>Candidatus Uhriibacteriota</taxon>
    </lineage>
</organism>